<protein>
    <submittedName>
        <fullName evidence="1">Uncharacterized protein</fullName>
    </submittedName>
</protein>
<dbReference type="EMBL" id="CM055103">
    <property type="protein sequence ID" value="KAJ7535786.1"/>
    <property type="molecule type" value="Genomic_DNA"/>
</dbReference>
<evidence type="ECO:0000313" key="2">
    <source>
        <dbReference type="Proteomes" id="UP001162992"/>
    </source>
</evidence>
<evidence type="ECO:0000313" key="1">
    <source>
        <dbReference type="EMBL" id="KAJ7535786.1"/>
    </source>
</evidence>
<proteinExistence type="predicted"/>
<comment type="caution">
    <text evidence="1">The sequence shown here is derived from an EMBL/GenBank/DDBJ whole genome shotgun (WGS) entry which is preliminary data.</text>
</comment>
<accession>A0ACC2C1B9</accession>
<gene>
    <name evidence="1" type="ORF">O6H91_12G045700</name>
</gene>
<name>A0ACC2C1B9_DIPCM</name>
<organism evidence="1 2">
    <name type="scientific">Diphasiastrum complanatum</name>
    <name type="common">Issler's clubmoss</name>
    <name type="synonym">Lycopodium complanatum</name>
    <dbReference type="NCBI Taxonomy" id="34168"/>
    <lineage>
        <taxon>Eukaryota</taxon>
        <taxon>Viridiplantae</taxon>
        <taxon>Streptophyta</taxon>
        <taxon>Embryophyta</taxon>
        <taxon>Tracheophyta</taxon>
        <taxon>Lycopodiopsida</taxon>
        <taxon>Lycopodiales</taxon>
        <taxon>Lycopodiaceae</taxon>
        <taxon>Lycopodioideae</taxon>
        <taxon>Diphasiastrum</taxon>
    </lineage>
</organism>
<dbReference type="Proteomes" id="UP001162992">
    <property type="component" value="Chromosome 12"/>
</dbReference>
<reference evidence="2" key="1">
    <citation type="journal article" date="2024" name="Proc. Natl. Acad. Sci. U.S.A.">
        <title>Extraordinary preservation of gene collinearity over three hundred million years revealed in homosporous lycophytes.</title>
        <authorList>
            <person name="Li C."/>
            <person name="Wickell D."/>
            <person name="Kuo L.Y."/>
            <person name="Chen X."/>
            <person name="Nie B."/>
            <person name="Liao X."/>
            <person name="Peng D."/>
            <person name="Ji J."/>
            <person name="Jenkins J."/>
            <person name="Williams M."/>
            <person name="Shu S."/>
            <person name="Plott C."/>
            <person name="Barry K."/>
            <person name="Rajasekar S."/>
            <person name="Grimwood J."/>
            <person name="Han X."/>
            <person name="Sun S."/>
            <person name="Hou Z."/>
            <person name="He W."/>
            <person name="Dai G."/>
            <person name="Sun C."/>
            <person name="Schmutz J."/>
            <person name="Leebens-Mack J.H."/>
            <person name="Li F.W."/>
            <person name="Wang L."/>
        </authorList>
    </citation>
    <scope>NUCLEOTIDE SEQUENCE [LARGE SCALE GENOMIC DNA]</scope>
    <source>
        <strain evidence="2">cv. PW_Plant_1</strain>
    </source>
</reference>
<keyword evidence="2" id="KW-1185">Reference proteome</keyword>
<sequence length="353" mass="40236">MMAMEMLMKRTPRSSPHHHLLLSLRCIILPPARHSSHLQWHNTAPHADADSQQGESSSGKRLQELQQYEDAARHNRLDLMTAAKILFSTPERPKQFGWDFHLWQFFVACLPPLAVYLCAQLIRSDIRQMEKEKEQAKEEREKANLSTEQKLYSSNVQDKDSRTAGRNENLSELPEVLLAFKARLDAMEEKIRLVEIASGESSKALKKEEVKDQIVRAAGNEDLPKSAHGEKKGGIPTNTQQGINSTSQENQTNFQVSSSINDDQKKIEQHTERVSNFWSFWRNKESRKYVEPPEKYQENPSHLPVNTNNMSQILTPQTGARGKTDDLALKKRNSFGANPDMSAVRSGKEERPV</sequence>